<accession>A0ABT4HQ62</accession>
<comment type="caution">
    <text evidence="2">The sequence shown here is derived from an EMBL/GenBank/DDBJ whole genome shotgun (WGS) entry which is preliminary data.</text>
</comment>
<dbReference type="RefSeq" id="WP_268788076.1">
    <property type="nucleotide sequence ID" value="NZ_JAPQYE010000029.1"/>
</dbReference>
<evidence type="ECO:0000313" key="2">
    <source>
        <dbReference type="EMBL" id="MCZ0732367.1"/>
    </source>
</evidence>
<organism evidence="2 3">
    <name type="scientific">Mycolicibacterium iranicum</name>
    <name type="common">Mycobacterium iranicum</name>
    <dbReference type="NCBI Taxonomy" id="912594"/>
    <lineage>
        <taxon>Bacteria</taxon>
        <taxon>Bacillati</taxon>
        <taxon>Actinomycetota</taxon>
        <taxon>Actinomycetes</taxon>
        <taxon>Mycobacteriales</taxon>
        <taxon>Mycobacteriaceae</taxon>
        <taxon>Mycolicibacterium</taxon>
    </lineage>
</organism>
<feature type="region of interest" description="Disordered" evidence="1">
    <location>
        <begin position="38"/>
        <end position="59"/>
    </location>
</feature>
<dbReference type="Proteomes" id="UP001084650">
    <property type="component" value="Unassembled WGS sequence"/>
</dbReference>
<reference evidence="2" key="1">
    <citation type="submission" date="2022-12" db="EMBL/GenBank/DDBJ databases">
        <title>Whole genome sequence of Mycolicibacterium iranicum strain SBH312.</title>
        <authorList>
            <person name="Jani J."/>
            <person name="Arifin Mustapha Z."/>
            <person name="Ahmed K."/>
            <person name="Kai Ling C."/>
        </authorList>
    </citation>
    <scope>NUCLEOTIDE SEQUENCE</scope>
    <source>
        <strain evidence="2">SBH312</strain>
    </source>
</reference>
<protein>
    <submittedName>
        <fullName evidence="2">Uncharacterized protein</fullName>
    </submittedName>
</protein>
<feature type="compositionally biased region" description="Low complexity" evidence="1">
    <location>
        <begin position="13"/>
        <end position="25"/>
    </location>
</feature>
<evidence type="ECO:0000313" key="3">
    <source>
        <dbReference type="Proteomes" id="UP001084650"/>
    </source>
</evidence>
<dbReference type="EMBL" id="JAPQYE010000029">
    <property type="protein sequence ID" value="MCZ0732367.1"/>
    <property type="molecule type" value="Genomic_DNA"/>
</dbReference>
<sequence length="59" mass="6128">MAKHQWPAESPQGTKTTKTPPAGKTYSLSVRKAAARAAVTASKKTGRPVDPAVAKLADP</sequence>
<feature type="region of interest" description="Disordered" evidence="1">
    <location>
        <begin position="1"/>
        <end position="25"/>
    </location>
</feature>
<name>A0ABT4HQ62_MYCIR</name>
<evidence type="ECO:0000256" key="1">
    <source>
        <dbReference type="SAM" id="MobiDB-lite"/>
    </source>
</evidence>
<gene>
    <name evidence="2" type="ORF">OY187_30395</name>
</gene>
<proteinExistence type="predicted"/>
<keyword evidence="3" id="KW-1185">Reference proteome</keyword>